<keyword evidence="12" id="KW-1185">Reference proteome</keyword>
<dbReference type="InterPro" id="IPR012334">
    <property type="entry name" value="Pectin_lyas_fold"/>
</dbReference>
<dbReference type="InterPro" id="IPR000743">
    <property type="entry name" value="Glyco_hydro_28"/>
</dbReference>
<reference evidence="11" key="1">
    <citation type="submission" date="2022-11" db="EMBL/GenBank/DDBJ databases">
        <authorList>
            <person name="Petersen C."/>
        </authorList>
    </citation>
    <scope>NUCLEOTIDE SEQUENCE</scope>
    <source>
        <strain evidence="11">IBT 30069</strain>
    </source>
</reference>
<gene>
    <name evidence="11" type="ORF">N7456_007391</name>
</gene>
<keyword evidence="6" id="KW-0325">Glycoprotein</keyword>
<evidence type="ECO:0008006" key="13">
    <source>
        <dbReference type="Google" id="ProtNLM"/>
    </source>
</evidence>
<keyword evidence="3" id="KW-0964">Secreted</keyword>
<name>A0A9W9FAU3_9EURO</name>
<keyword evidence="4 10" id="KW-0732">Signal</keyword>
<dbReference type="AlphaFoldDB" id="A0A9W9FAU3"/>
<keyword evidence="7 9" id="KW-0326">Glycosidase</keyword>
<evidence type="ECO:0000313" key="11">
    <source>
        <dbReference type="EMBL" id="KAJ5096670.1"/>
    </source>
</evidence>
<evidence type="ECO:0000256" key="7">
    <source>
        <dbReference type="ARBA" id="ARBA00023295"/>
    </source>
</evidence>
<dbReference type="EMBL" id="JAPQKH010000005">
    <property type="protein sequence ID" value="KAJ5096670.1"/>
    <property type="molecule type" value="Genomic_DNA"/>
</dbReference>
<dbReference type="Pfam" id="PF00295">
    <property type="entry name" value="Glyco_hydro_28"/>
    <property type="match status" value="1"/>
</dbReference>
<dbReference type="PANTHER" id="PTHR31736:SF8">
    <property type="entry name" value="PUTATIVE (AFU_ORTHOLOGUE AFUA_7G06410)-RELATED"/>
    <property type="match status" value="1"/>
</dbReference>
<dbReference type="PANTHER" id="PTHR31736">
    <property type="match status" value="1"/>
</dbReference>
<evidence type="ECO:0000256" key="9">
    <source>
        <dbReference type="RuleBase" id="RU361169"/>
    </source>
</evidence>
<feature type="signal peptide" evidence="10">
    <location>
        <begin position="1"/>
        <end position="23"/>
    </location>
</feature>
<dbReference type="GO" id="GO:0004650">
    <property type="term" value="F:polygalacturonase activity"/>
    <property type="evidence" value="ECO:0007669"/>
    <property type="project" value="InterPro"/>
</dbReference>
<comment type="caution">
    <text evidence="11">The sequence shown here is derived from an EMBL/GenBank/DDBJ whole genome shotgun (WGS) entry which is preliminary data.</text>
</comment>
<dbReference type="InterPro" id="IPR011050">
    <property type="entry name" value="Pectin_lyase_fold/virulence"/>
</dbReference>
<evidence type="ECO:0000256" key="2">
    <source>
        <dbReference type="ARBA" id="ARBA00008834"/>
    </source>
</evidence>
<dbReference type="GO" id="GO:0071555">
    <property type="term" value="P:cell wall organization"/>
    <property type="evidence" value="ECO:0007669"/>
    <property type="project" value="UniProtKB-KW"/>
</dbReference>
<dbReference type="Proteomes" id="UP001149165">
    <property type="component" value="Unassembled WGS sequence"/>
</dbReference>
<comment type="subcellular location">
    <subcellularLocation>
        <location evidence="1">Secreted</location>
    </subcellularLocation>
</comment>
<proteinExistence type="inferred from homology"/>
<dbReference type="GO" id="GO:0005576">
    <property type="term" value="C:extracellular region"/>
    <property type="evidence" value="ECO:0007669"/>
    <property type="project" value="UniProtKB-SubCell"/>
</dbReference>
<organism evidence="11 12">
    <name type="scientific">Penicillium angulare</name>
    <dbReference type="NCBI Taxonomy" id="116970"/>
    <lineage>
        <taxon>Eukaryota</taxon>
        <taxon>Fungi</taxon>
        <taxon>Dikarya</taxon>
        <taxon>Ascomycota</taxon>
        <taxon>Pezizomycotina</taxon>
        <taxon>Eurotiomycetes</taxon>
        <taxon>Eurotiomycetidae</taxon>
        <taxon>Eurotiales</taxon>
        <taxon>Aspergillaceae</taxon>
        <taxon>Penicillium</taxon>
    </lineage>
</organism>
<protein>
    <recommendedName>
        <fullName evidence="13">Endo-polygalacturonase</fullName>
    </recommendedName>
</protein>
<feature type="chain" id="PRO_5040877791" description="Endo-polygalacturonase" evidence="10">
    <location>
        <begin position="24"/>
        <end position="428"/>
    </location>
</feature>
<dbReference type="Gene3D" id="2.160.20.10">
    <property type="entry name" value="Single-stranded right-handed beta-helix, Pectin lyase-like"/>
    <property type="match status" value="1"/>
</dbReference>
<evidence type="ECO:0000256" key="1">
    <source>
        <dbReference type="ARBA" id="ARBA00004613"/>
    </source>
</evidence>
<sequence length="428" mass="46651">MRSPISTLVALGACFLFLTIATGDPQRKTCVVQGGGTNATDDAPHILHAFRKCGQHGTVIFEPKDYYVNSVMKISWLKDVDIDIHGRLVWSTDIMYWLNNSMDVGYQNQSTAFIIGGDNVRINAFDVGTFDGNGDYWYQWIREQPNTSNYPGRPHAVTFSHLTNSVIRGLRFLRSQMWTMSIIYSENVILDSIFVNNTGNFAQSSNTDGADTIRSSHITFNNWTVYNGDDSIALKANSTDIKITNSRFFNGLGIAIGSIGQYKDQFETVERVTVDNINYDNTLHAFYVKTWTADQNGYPPNGGGGGLGYLSDVKVQNLNTTGLRGAAFSISQCTRFSGAPGVGNCTNSEFQIKNVEIDRLFGTSESTQVTGLQCSAVAPCTNITVLEANLRLTNGTQAKQYLCGNVVNTIGFECTGAACVGSSATGGC</sequence>
<evidence type="ECO:0000256" key="5">
    <source>
        <dbReference type="ARBA" id="ARBA00022801"/>
    </source>
</evidence>
<reference evidence="11" key="2">
    <citation type="journal article" date="2023" name="IMA Fungus">
        <title>Comparative genomic study of the Penicillium genus elucidates a diverse pangenome and 15 lateral gene transfer events.</title>
        <authorList>
            <person name="Petersen C."/>
            <person name="Sorensen T."/>
            <person name="Nielsen M.R."/>
            <person name="Sondergaard T.E."/>
            <person name="Sorensen J.L."/>
            <person name="Fitzpatrick D.A."/>
            <person name="Frisvad J.C."/>
            <person name="Nielsen K.L."/>
        </authorList>
    </citation>
    <scope>NUCLEOTIDE SEQUENCE</scope>
    <source>
        <strain evidence="11">IBT 30069</strain>
    </source>
</reference>
<comment type="similarity">
    <text evidence="2 9">Belongs to the glycosyl hydrolase 28 family.</text>
</comment>
<keyword evidence="8" id="KW-0961">Cell wall biogenesis/degradation</keyword>
<dbReference type="GO" id="GO:0005975">
    <property type="term" value="P:carbohydrate metabolic process"/>
    <property type="evidence" value="ECO:0007669"/>
    <property type="project" value="InterPro"/>
</dbReference>
<accession>A0A9W9FAU3</accession>
<evidence type="ECO:0000313" key="12">
    <source>
        <dbReference type="Proteomes" id="UP001149165"/>
    </source>
</evidence>
<evidence type="ECO:0000256" key="4">
    <source>
        <dbReference type="ARBA" id="ARBA00022729"/>
    </source>
</evidence>
<dbReference type="SUPFAM" id="SSF51126">
    <property type="entry name" value="Pectin lyase-like"/>
    <property type="match status" value="1"/>
</dbReference>
<evidence type="ECO:0000256" key="3">
    <source>
        <dbReference type="ARBA" id="ARBA00022525"/>
    </source>
</evidence>
<evidence type="ECO:0000256" key="6">
    <source>
        <dbReference type="ARBA" id="ARBA00023180"/>
    </source>
</evidence>
<keyword evidence="5 9" id="KW-0378">Hydrolase</keyword>
<evidence type="ECO:0000256" key="8">
    <source>
        <dbReference type="ARBA" id="ARBA00023316"/>
    </source>
</evidence>
<evidence type="ECO:0000256" key="10">
    <source>
        <dbReference type="SAM" id="SignalP"/>
    </source>
</evidence>
<dbReference type="OrthoDB" id="187139at2759"/>